<dbReference type="GO" id="GO:0016301">
    <property type="term" value="F:kinase activity"/>
    <property type="evidence" value="ECO:0007669"/>
    <property type="project" value="UniProtKB-KW"/>
</dbReference>
<proteinExistence type="inferred from homology"/>
<dbReference type="Gene3D" id="3.40.1190.20">
    <property type="match status" value="1"/>
</dbReference>
<dbReference type="CDD" id="cd01167">
    <property type="entry name" value="bac_FRK"/>
    <property type="match status" value="1"/>
</dbReference>
<dbReference type="InterPro" id="IPR002173">
    <property type="entry name" value="Carboh/pur_kinase_PfkB_CS"/>
</dbReference>
<dbReference type="Proteomes" id="UP000830236">
    <property type="component" value="Chromosome"/>
</dbReference>
<dbReference type="PROSITE" id="PS00583">
    <property type="entry name" value="PFKB_KINASES_1"/>
    <property type="match status" value="1"/>
</dbReference>
<evidence type="ECO:0000313" key="9">
    <source>
        <dbReference type="Proteomes" id="UP000830236"/>
    </source>
</evidence>
<dbReference type="Pfam" id="PF00294">
    <property type="entry name" value="PfkB"/>
    <property type="match status" value="1"/>
</dbReference>
<dbReference type="InterPro" id="IPR029056">
    <property type="entry name" value="Ribokinase-like"/>
</dbReference>
<sequence length="382" mass="39623">MSEPRVLVIGEALVDVVVGLDATTKEIPGGSPANVALGLARLGRQAELVCWIGKDARGELVRKHLESNGVALVEGSDGAEATSTAVAVIGDDGAASYRFDLDWNPPTPAPSKNIPLAVHTGSIGAIMEPGRLTVQAVLAAYRQTSTITYDPNVRPQLMGTPGDARPLVERLIAASDVVKCSDEDLEWLTSGADQEETLRSWLELGPAIAVVTRGPEGALAVTSSGLRLEVPSQPAIVADTVGAGDSFMGGIIDGLWTEGLLGAENREALHNISEEALRRVIAHAIAIAAITVSRPGANPPTRAELEVIARACALIEAQPAYRAELEAAAAAVQEEEVVTHEEAVTSDAPKSAAEETAPKNAVAPAAPEGAAEETKHECCGNC</sequence>
<keyword evidence="5" id="KW-0067">ATP-binding</keyword>
<evidence type="ECO:0000256" key="4">
    <source>
        <dbReference type="ARBA" id="ARBA00022777"/>
    </source>
</evidence>
<dbReference type="EMBL" id="CP097095">
    <property type="protein sequence ID" value="UQF80111.1"/>
    <property type="molecule type" value="Genomic_DNA"/>
</dbReference>
<dbReference type="AlphaFoldDB" id="A0A9E7AIC2"/>
<dbReference type="SUPFAM" id="SSF53613">
    <property type="entry name" value="Ribokinase-like"/>
    <property type="match status" value="1"/>
</dbReference>
<dbReference type="GO" id="GO:0005524">
    <property type="term" value="F:ATP binding"/>
    <property type="evidence" value="ECO:0007669"/>
    <property type="project" value="UniProtKB-KW"/>
</dbReference>
<protein>
    <submittedName>
        <fullName evidence="8">Carbohydrate kinase</fullName>
    </submittedName>
</protein>
<dbReference type="InterPro" id="IPR050306">
    <property type="entry name" value="PfkB_Carbo_kinase"/>
</dbReference>
<comment type="similarity">
    <text evidence="1">Belongs to the carbohydrate kinase PfkB family.</text>
</comment>
<keyword evidence="3" id="KW-0547">Nucleotide-binding</keyword>
<evidence type="ECO:0000313" key="8">
    <source>
        <dbReference type="EMBL" id="UQF80111.1"/>
    </source>
</evidence>
<feature type="region of interest" description="Disordered" evidence="6">
    <location>
        <begin position="338"/>
        <end position="382"/>
    </location>
</feature>
<evidence type="ECO:0000256" key="2">
    <source>
        <dbReference type="ARBA" id="ARBA00022679"/>
    </source>
</evidence>
<keyword evidence="2" id="KW-0808">Transferase</keyword>
<dbReference type="InterPro" id="IPR011611">
    <property type="entry name" value="PfkB_dom"/>
</dbReference>
<gene>
    <name evidence="8" type="ORF">M3I41_02180</name>
</gene>
<dbReference type="PANTHER" id="PTHR43085:SF1">
    <property type="entry name" value="PSEUDOURIDINE KINASE-RELATED"/>
    <property type="match status" value="1"/>
</dbReference>
<feature type="compositionally biased region" description="Basic and acidic residues" evidence="6">
    <location>
        <begin position="372"/>
        <end position="382"/>
    </location>
</feature>
<evidence type="ECO:0000256" key="6">
    <source>
        <dbReference type="SAM" id="MobiDB-lite"/>
    </source>
</evidence>
<reference evidence="8" key="1">
    <citation type="submission" date="2022-05" db="EMBL/GenBank/DDBJ databases">
        <title>Using nanopore sequencing to obtain complete genomes from saliva samples.</title>
        <authorList>
            <person name="Baker J.L."/>
        </authorList>
    </citation>
    <scope>NUCLEOTIDE SEQUENCE</scope>
    <source>
        <strain evidence="8">JCVI-JB-Ag32</strain>
    </source>
</reference>
<evidence type="ECO:0000256" key="3">
    <source>
        <dbReference type="ARBA" id="ARBA00022741"/>
    </source>
</evidence>
<accession>A0A9E7AIC2</accession>
<organism evidence="8 9">
    <name type="scientific">Actinomyces graevenitzii</name>
    <dbReference type="NCBI Taxonomy" id="55565"/>
    <lineage>
        <taxon>Bacteria</taxon>
        <taxon>Bacillati</taxon>
        <taxon>Actinomycetota</taxon>
        <taxon>Actinomycetes</taxon>
        <taxon>Actinomycetales</taxon>
        <taxon>Actinomycetaceae</taxon>
        <taxon>Actinomyces</taxon>
    </lineage>
</organism>
<name>A0A9E7AIC2_9ACTO</name>
<evidence type="ECO:0000259" key="7">
    <source>
        <dbReference type="Pfam" id="PF00294"/>
    </source>
</evidence>
<keyword evidence="4 8" id="KW-0418">Kinase</keyword>
<evidence type="ECO:0000256" key="5">
    <source>
        <dbReference type="ARBA" id="ARBA00022840"/>
    </source>
</evidence>
<dbReference type="PROSITE" id="PS00584">
    <property type="entry name" value="PFKB_KINASES_2"/>
    <property type="match status" value="1"/>
</dbReference>
<dbReference type="PANTHER" id="PTHR43085">
    <property type="entry name" value="HEXOKINASE FAMILY MEMBER"/>
    <property type="match status" value="1"/>
</dbReference>
<feature type="domain" description="Carbohydrate kinase PfkB" evidence="7">
    <location>
        <begin position="7"/>
        <end position="300"/>
    </location>
</feature>
<dbReference type="KEGG" id="agh:M3I41_02180"/>
<evidence type="ECO:0000256" key="1">
    <source>
        <dbReference type="ARBA" id="ARBA00010688"/>
    </source>
</evidence>